<evidence type="ECO:0000256" key="5">
    <source>
        <dbReference type="ARBA" id="ARBA00038437"/>
    </source>
</evidence>
<dbReference type="EMBL" id="FOPP01000006">
    <property type="protein sequence ID" value="SFH16804.1"/>
    <property type="molecule type" value="Genomic_DNA"/>
</dbReference>
<accession>A0A1I2XTI6</accession>
<keyword evidence="9" id="KW-1185">Reference proteome</keyword>
<dbReference type="PANTHER" id="PTHR47959">
    <property type="entry name" value="ATP-DEPENDENT RNA HELICASE RHLE-RELATED"/>
    <property type="match status" value="1"/>
</dbReference>
<dbReference type="CDD" id="cd18787">
    <property type="entry name" value="SF2_C_DEAD"/>
    <property type="match status" value="1"/>
</dbReference>
<evidence type="ECO:0000256" key="4">
    <source>
        <dbReference type="ARBA" id="ARBA00022840"/>
    </source>
</evidence>
<gene>
    <name evidence="8" type="ORF">SAMN04489864_10630</name>
</gene>
<dbReference type="InterPro" id="IPR027417">
    <property type="entry name" value="P-loop_NTPase"/>
</dbReference>
<proteinExistence type="inferred from homology"/>
<evidence type="ECO:0000259" key="6">
    <source>
        <dbReference type="PROSITE" id="PS51192"/>
    </source>
</evidence>
<keyword evidence="1" id="KW-0547">Nucleotide-binding</keyword>
<evidence type="ECO:0000313" key="8">
    <source>
        <dbReference type="EMBL" id="SFH16804.1"/>
    </source>
</evidence>
<dbReference type="STRING" id="414048.SAMN04489864_10630"/>
<dbReference type="InterPro" id="IPR005580">
    <property type="entry name" value="DbpA/CsdA_RNA-bd_dom"/>
</dbReference>
<evidence type="ECO:0000256" key="2">
    <source>
        <dbReference type="ARBA" id="ARBA00022801"/>
    </source>
</evidence>
<evidence type="ECO:0000256" key="3">
    <source>
        <dbReference type="ARBA" id="ARBA00022806"/>
    </source>
</evidence>
<dbReference type="Proteomes" id="UP000199666">
    <property type="component" value="Unassembled WGS sequence"/>
</dbReference>
<organism evidence="8 9">
    <name type="scientific">Pedobacter insulae</name>
    <dbReference type="NCBI Taxonomy" id="414048"/>
    <lineage>
        <taxon>Bacteria</taxon>
        <taxon>Pseudomonadati</taxon>
        <taxon>Bacteroidota</taxon>
        <taxon>Sphingobacteriia</taxon>
        <taxon>Sphingobacteriales</taxon>
        <taxon>Sphingobacteriaceae</taxon>
        <taxon>Pedobacter</taxon>
    </lineage>
</organism>
<name>A0A1I2XTI6_9SPHI</name>
<dbReference type="Pfam" id="PF03880">
    <property type="entry name" value="DbpA"/>
    <property type="match status" value="1"/>
</dbReference>
<sequence length="467" mass="52480">MSTSYGVNRRVYIHPYLKTLYALRQTYPYLCIMIIQPVLDNLKITALNEMQLAAISATKTGSDILVLAPTGSGKTLAFLLPVLANLKVGVKGVQCLILVPSRELALQIEQVFKQMATGFKVNCCYGGHPIKTERNNLEQAPSVLIGTPGRIAYHLRHQNFDESTITTLVLDEFDKALEFGFTEDMSYIIRQLLSLKQRILTSATAMDEIPTFTGLKSPTEINFLKDLQIAPDLKLKKVPTTAEDKLVTLFELICKIGSKTTLIFCNHRETVDRISDLLIDKDLAHDIFHGGMEQDERERALLKFRNGSIKILITTDLAARGLDIPEVEFIIHYQLPYTEDAFLHRNGRTARMNAKGTAYLIIADDEKYPFLKADIEVEQLKGPYKLPQDSIWQTLYISAGKKDKVNKIDIVGLLLKKGGLQKEDVGLIEVKDQASYVAIKRKLVSQVIRALASERVKNKKVKIETAM</sequence>
<evidence type="ECO:0000256" key="1">
    <source>
        <dbReference type="ARBA" id="ARBA00022741"/>
    </source>
</evidence>
<dbReference type="PANTHER" id="PTHR47959:SF1">
    <property type="entry name" value="ATP-DEPENDENT RNA HELICASE DBPA"/>
    <property type="match status" value="1"/>
</dbReference>
<reference evidence="8 9" key="1">
    <citation type="submission" date="2016-10" db="EMBL/GenBank/DDBJ databases">
        <authorList>
            <person name="de Groot N.N."/>
        </authorList>
    </citation>
    <scope>NUCLEOTIDE SEQUENCE [LARGE SCALE GENOMIC DNA]</scope>
    <source>
        <strain evidence="8 9">DSM 18684</strain>
    </source>
</reference>
<dbReference type="PROSITE" id="PS51194">
    <property type="entry name" value="HELICASE_CTER"/>
    <property type="match status" value="1"/>
</dbReference>
<dbReference type="AlphaFoldDB" id="A0A1I2XTI6"/>
<keyword evidence="4" id="KW-0067">ATP-binding</keyword>
<keyword evidence="2" id="KW-0378">Hydrolase</keyword>
<feature type="domain" description="Helicase ATP-binding" evidence="6">
    <location>
        <begin position="55"/>
        <end position="223"/>
    </location>
</feature>
<evidence type="ECO:0000313" key="9">
    <source>
        <dbReference type="Proteomes" id="UP000199666"/>
    </source>
</evidence>
<dbReference type="CDD" id="cd12252">
    <property type="entry name" value="RRM_DbpA"/>
    <property type="match status" value="1"/>
</dbReference>
<dbReference type="SMART" id="SM00490">
    <property type="entry name" value="HELICc"/>
    <property type="match status" value="1"/>
</dbReference>
<dbReference type="InterPro" id="IPR011545">
    <property type="entry name" value="DEAD/DEAH_box_helicase_dom"/>
</dbReference>
<dbReference type="Gene3D" id="3.30.70.330">
    <property type="match status" value="1"/>
</dbReference>
<dbReference type="InterPro" id="IPR050079">
    <property type="entry name" value="DEAD_box_RNA_helicase"/>
</dbReference>
<dbReference type="InterPro" id="IPR001650">
    <property type="entry name" value="Helicase_C-like"/>
</dbReference>
<dbReference type="GO" id="GO:0003724">
    <property type="term" value="F:RNA helicase activity"/>
    <property type="evidence" value="ECO:0007669"/>
    <property type="project" value="TreeGrafter"/>
</dbReference>
<dbReference type="GO" id="GO:0016787">
    <property type="term" value="F:hydrolase activity"/>
    <property type="evidence" value="ECO:0007669"/>
    <property type="project" value="UniProtKB-KW"/>
</dbReference>
<protein>
    <submittedName>
        <fullName evidence="8">ATP-independent RNA helicase DbpA</fullName>
    </submittedName>
</protein>
<dbReference type="Gene3D" id="3.40.50.300">
    <property type="entry name" value="P-loop containing nucleotide triphosphate hydrolases"/>
    <property type="match status" value="2"/>
</dbReference>
<evidence type="ECO:0000259" key="7">
    <source>
        <dbReference type="PROSITE" id="PS51194"/>
    </source>
</evidence>
<dbReference type="GO" id="GO:0005829">
    <property type="term" value="C:cytosol"/>
    <property type="evidence" value="ECO:0007669"/>
    <property type="project" value="TreeGrafter"/>
</dbReference>
<dbReference type="PROSITE" id="PS51192">
    <property type="entry name" value="HELICASE_ATP_BIND_1"/>
    <property type="match status" value="1"/>
</dbReference>
<dbReference type="GO" id="GO:0003676">
    <property type="term" value="F:nucleic acid binding"/>
    <property type="evidence" value="ECO:0007669"/>
    <property type="project" value="InterPro"/>
</dbReference>
<dbReference type="InterPro" id="IPR012677">
    <property type="entry name" value="Nucleotide-bd_a/b_plait_sf"/>
</dbReference>
<dbReference type="InterPro" id="IPR014001">
    <property type="entry name" value="Helicase_ATP-bd"/>
</dbReference>
<comment type="similarity">
    <text evidence="5">Belongs to the DEAD box helicase family.</text>
</comment>
<feature type="domain" description="Helicase C-terminal" evidence="7">
    <location>
        <begin position="248"/>
        <end position="394"/>
    </location>
</feature>
<dbReference type="Pfam" id="PF00270">
    <property type="entry name" value="DEAD"/>
    <property type="match status" value="1"/>
</dbReference>
<dbReference type="CDD" id="cd00268">
    <property type="entry name" value="DEADc"/>
    <property type="match status" value="1"/>
</dbReference>
<keyword evidence="3 8" id="KW-0347">Helicase</keyword>
<dbReference type="InterPro" id="IPR044742">
    <property type="entry name" value="DEAD/DEAH_RhlB"/>
</dbReference>
<dbReference type="Pfam" id="PF00271">
    <property type="entry name" value="Helicase_C"/>
    <property type="match status" value="1"/>
</dbReference>
<dbReference type="GO" id="GO:0005524">
    <property type="term" value="F:ATP binding"/>
    <property type="evidence" value="ECO:0007669"/>
    <property type="project" value="UniProtKB-KW"/>
</dbReference>
<dbReference type="SUPFAM" id="SSF52540">
    <property type="entry name" value="P-loop containing nucleoside triphosphate hydrolases"/>
    <property type="match status" value="1"/>
</dbReference>
<dbReference type="SMART" id="SM00487">
    <property type="entry name" value="DEXDc"/>
    <property type="match status" value="1"/>
</dbReference>